<dbReference type="InterPro" id="IPR015946">
    <property type="entry name" value="KH_dom-like_a/b"/>
</dbReference>
<evidence type="ECO:0000256" key="1">
    <source>
        <dbReference type="ARBA" id="ARBA00022517"/>
    </source>
</evidence>
<proteinExistence type="predicted"/>
<dbReference type="RefSeq" id="WP_034556841.1">
    <property type="nucleotide sequence ID" value="NZ_FZML01000003.1"/>
</dbReference>
<name>A0A099TYW5_9HELI</name>
<accession>A0A099TYW5</accession>
<evidence type="ECO:0000313" key="2">
    <source>
        <dbReference type="EMBL" id="STQ86622.1"/>
    </source>
</evidence>
<evidence type="ECO:0000313" key="3">
    <source>
        <dbReference type="EMBL" id="TLE00854.1"/>
    </source>
</evidence>
<dbReference type="Proteomes" id="UP000255139">
    <property type="component" value="Unassembled WGS sequence"/>
</dbReference>
<dbReference type="InterPro" id="IPR023799">
    <property type="entry name" value="RbfA_dom_sf"/>
</dbReference>
<sequence>MQSRVIQQKREAFLKEIINEVFSSLHNEELNTLEIVDVRCSRGKYSAKIFIEASRLSKTQKQNIQKEFKRAKPFIQSSILHASKWFNAPKLILCFDSALQRQNKLDMIFAQISSERDDKGIA</sequence>
<dbReference type="SUPFAM" id="SSF89919">
    <property type="entry name" value="Ribosome-binding factor A, RbfA"/>
    <property type="match status" value="1"/>
</dbReference>
<dbReference type="GO" id="GO:0006364">
    <property type="term" value="P:rRNA processing"/>
    <property type="evidence" value="ECO:0007669"/>
    <property type="project" value="InterPro"/>
</dbReference>
<evidence type="ECO:0000313" key="5">
    <source>
        <dbReference type="Proteomes" id="UP000255139"/>
    </source>
</evidence>
<dbReference type="EMBL" id="JRPD02000004">
    <property type="protein sequence ID" value="TLE00854.1"/>
    <property type="molecule type" value="Genomic_DNA"/>
</dbReference>
<organism evidence="2 5">
    <name type="scientific">Helicobacter muridarum</name>
    <dbReference type="NCBI Taxonomy" id="216"/>
    <lineage>
        <taxon>Bacteria</taxon>
        <taxon>Pseudomonadati</taxon>
        <taxon>Campylobacterota</taxon>
        <taxon>Epsilonproteobacteria</taxon>
        <taxon>Campylobacterales</taxon>
        <taxon>Helicobacteraceae</taxon>
        <taxon>Helicobacter</taxon>
    </lineage>
</organism>
<gene>
    <name evidence="2" type="primary">rbfA</name>
    <name evidence="3" type="ORF">LS73_002830</name>
    <name evidence="2" type="ORF">NCTC12714_01433</name>
</gene>
<dbReference type="EMBL" id="UGJE01000002">
    <property type="protein sequence ID" value="STQ86622.1"/>
    <property type="molecule type" value="Genomic_DNA"/>
</dbReference>
<dbReference type="Gene3D" id="3.30.300.20">
    <property type="match status" value="1"/>
</dbReference>
<dbReference type="NCBIfam" id="TIGR00082">
    <property type="entry name" value="rbfA"/>
    <property type="match status" value="1"/>
</dbReference>
<dbReference type="AlphaFoldDB" id="A0A099TYW5"/>
<dbReference type="InterPro" id="IPR000238">
    <property type="entry name" value="RbfA"/>
</dbReference>
<evidence type="ECO:0000313" key="4">
    <source>
        <dbReference type="Proteomes" id="UP000029922"/>
    </source>
</evidence>
<dbReference type="Proteomes" id="UP000029922">
    <property type="component" value="Unassembled WGS sequence"/>
</dbReference>
<keyword evidence="1" id="KW-0690">Ribosome biogenesis</keyword>
<reference evidence="2 5" key="2">
    <citation type="submission" date="2018-06" db="EMBL/GenBank/DDBJ databases">
        <authorList>
            <consortium name="Pathogen Informatics"/>
            <person name="Doyle S."/>
        </authorList>
    </citation>
    <scope>NUCLEOTIDE SEQUENCE [LARGE SCALE GENOMIC DNA]</scope>
    <source>
        <strain evidence="2 5">NCTC12714</strain>
    </source>
</reference>
<dbReference type="STRING" id="216.LS73_01220"/>
<protein>
    <submittedName>
        <fullName evidence="3">30S ribosome-binding factor RbfA</fullName>
    </submittedName>
    <submittedName>
        <fullName evidence="2">Ribosome-binding factor A</fullName>
    </submittedName>
</protein>
<reference evidence="3 4" key="1">
    <citation type="journal article" date="2014" name="Genome Announc.">
        <title>Draft genome sequences of eight enterohepatic helicobacter species isolated from both laboratory and wild rodents.</title>
        <authorList>
            <person name="Sheh A."/>
            <person name="Shen Z."/>
            <person name="Fox J.G."/>
        </authorList>
    </citation>
    <scope>NUCLEOTIDE SEQUENCE [LARGE SCALE GENOMIC DNA]</scope>
    <source>
        <strain evidence="3 4">ST1</strain>
    </source>
</reference>
<keyword evidence="5" id="KW-1185">Reference proteome</keyword>
<dbReference type="Pfam" id="PF02033">
    <property type="entry name" value="RBFA"/>
    <property type="match status" value="1"/>
</dbReference>
<dbReference type="OrthoDB" id="5339518at2"/>